<accession>A0ABP9VZ75</accession>
<gene>
    <name evidence="2" type="ORF">Rcae01_05943</name>
</gene>
<evidence type="ECO:0000313" key="2">
    <source>
        <dbReference type="EMBL" id="GAA5510435.1"/>
    </source>
</evidence>
<feature type="region of interest" description="Disordered" evidence="1">
    <location>
        <begin position="60"/>
        <end position="81"/>
    </location>
</feature>
<protein>
    <submittedName>
        <fullName evidence="2">Uncharacterized protein</fullName>
    </submittedName>
</protein>
<evidence type="ECO:0000313" key="3">
    <source>
        <dbReference type="Proteomes" id="UP001416858"/>
    </source>
</evidence>
<name>A0ABP9VZ75_9BACT</name>
<keyword evidence="3" id="KW-1185">Reference proteome</keyword>
<comment type="caution">
    <text evidence="2">The sequence shown here is derived from an EMBL/GenBank/DDBJ whole genome shotgun (WGS) entry which is preliminary data.</text>
</comment>
<organism evidence="2 3">
    <name type="scientific">Novipirellula caenicola</name>
    <dbReference type="NCBI Taxonomy" id="1536901"/>
    <lineage>
        <taxon>Bacteria</taxon>
        <taxon>Pseudomonadati</taxon>
        <taxon>Planctomycetota</taxon>
        <taxon>Planctomycetia</taxon>
        <taxon>Pirellulales</taxon>
        <taxon>Pirellulaceae</taxon>
        <taxon>Novipirellula</taxon>
    </lineage>
</organism>
<proteinExistence type="predicted"/>
<reference evidence="2 3" key="1">
    <citation type="submission" date="2024-02" db="EMBL/GenBank/DDBJ databases">
        <title>Rhodopirellula caenicola NBRC 110016.</title>
        <authorList>
            <person name="Ichikawa N."/>
            <person name="Katano-Makiyama Y."/>
            <person name="Hidaka K."/>
        </authorList>
    </citation>
    <scope>NUCLEOTIDE SEQUENCE [LARGE SCALE GENOMIC DNA]</scope>
    <source>
        <strain evidence="2 3">NBRC 110016</strain>
    </source>
</reference>
<evidence type="ECO:0000256" key="1">
    <source>
        <dbReference type="SAM" id="MobiDB-lite"/>
    </source>
</evidence>
<dbReference type="EMBL" id="BAABRO010000023">
    <property type="protein sequence ID" value="GAA5510435.1"/>
    <property type="molecule type" value="Genomic_DNA"/>
</dbReference>
<dbReference type="Proteomes" id="UP001416858">
    <property type="component" value="Unassembled WGS sequence"/>
</dbReference>
<sequence length="81" mass="8977">MVKVVRKATGIVWDPAADASRLNKLTSREDFRGLWDFWIDQCALACKGDGMAVARGTLLGRPSPERGLEGPFDLSQQSWAR</sequence>